<accession>A0A660E296</accession>
<dbReference type="SMART" id="SM00829">
    <property type="entry name" value="PKS_ER"/>
    <property type="match status" value="1"/>
</dbReference>
<dbReference type="InterPro" id="IPR013154">
    <property type="entry name" value="ADH-like_N"/>
</dbReference>
<dbReference type="Gene3D" id="3.90.180.10">
    <property type="entry name" value="Medium-chain alcohol dehydrogenases, catalytic domain"/>
    <property type="match status" value="1"/>
</dbReference>
<dbReference type="AlphaFoldDB" id="A0A660E296"/>
<evidence type="ECO:0000256" key="2">
    <source>
        <dbReference type="ARBA" id="ARBA00023002"/>
    </source>
</evidence>
<keyword evidence="5" id="KW-1185">Reference proteome</keyword>
<dbReference type="SUPFAM" id="SSF50129">
    <property type="entry name" value="GroES-like"/>
    <property type="match status" value="1"/>
</dbReference>
<sequence length="317" mass="34434">MTNMHAVVVQQPGDPSVLTYTEVPRPTVKPGWSLVQVKGFGINHSEVFTRQGLSPSVQFPRILGIEAVGVIVETTDSNRLPVDQTVMSFMGEMGRDYDGSYAEYVLLPNEQLHPVTTVLSWAELAAIPETGYTAFGALTGLRLQANDQLLIRGGTSGVGVMATKLAHALEPSVRVTSTTRRAEKTAQLKAIGADDVISGELSKTARFDKILDLIGPKTAKDSLQHLNIGGIVSSTGQLGGQWTFDDFEPIMDIPNNRYLTSFYSGDVDTDLLQDLLALIEAKHVDVKPARVFKLDEVAQAHELLESHHSFGKLVVVI</sequence>
<gene>
    <name evidence="4" type="ORF">MUDAN_MDHGFNIF_03137</name>
</gene>
<dbReference type="Gene3D" id="3.40.50.720">
    <property type="entry name" value="NAD(P)-binding Rossmann-like Domain"/>
    <property type="match status" value="1"/>
</dbReference>
<dbReference type="InterPro" id="IPR011032">
    <property type="entry name" value="GroES-like_sf"/>
</dbReference>
<dbReference type="InterPro" id="IPR020843">
    <property type="entry name" value="ER"/>
</dbReference>
<dbReference type="EMBL" id="UYIG01000123">
    <property type="protein sequence ID" value="VDG28730.1"/>
    <property type="molecule type" value="Genomic_DNA"/>
</dbReference>
<keyword evidence="1" id="KW-0521">NADP</keyword>
<dbReference type="GO" id="GO:0016651">
    <property type="term" value="F:oxidoreductase activity, acting on NAD(P)H"/>
    <property type="evidence" value="ECO:0007669"/>
    <property type="project" value="TreeGrafter"/>
</dbReference>
<dbReference type="Pfam" id="PF13602">
    <property type="entry name" value="ADH_zinc_N_2"/>
    <property type="match status" value="1"/>
</dbReference>
<evidence type="ECO:0000256" key="1">
    <source>
        <dbReference type="ARBA" id="ARBA00022857"/>
    </source>
</evidence>
<organism evidence="4 5">
    <name type="scientific">Lactiplantibacillus mudanjiangensis</name>
    <dbReference type="NCBI Taxonomy" id="1296538"/>
    <lineage>
        <taxon>Bacteria</taxon>
        <taxon>Bacillati</taxon>
        <taxon>Bacillota</taxon>
        <taxon>Bacilli</taxon>
        <taxon>Lactobacillales</taxon>
        <taxon>Lactobacillaceae</taxon>
        <taxon>Lactiplantibacillus</taxon>
    </lineage>
</organism>
<keyword evidence="2" id="KW-0560">Oxidoreductase</keyword>
<proteinExistence type="predicted"/>
<feature type="domain" description="Enoyl reductase (ER)" evidence="3">
    <location>
        <begin position="13"/>
        <end position="315"/>
    </location>
</feature>
<reference evidence="4 5" key="1">
    <citation type="submission" date="2018-11" db="EMBL/GenBank/DDBJ databases">
        <authorList>
            <person name="Wuyts S."/>
        </authorList>
    </citation>
    <scope>NUCLEOTIDE SEQUENCE [LARGE SCALE GENOMIC DNA]</scope>
    <source>
        <strain evidence="4">Lactobacillus mudanjiangensis AMBF249</strain>
    </source>
</reference>
<protein>
    <submittedName>
        <fullName evidence="4">NADPH:quinone reductase related Zn-dependent oxidoreductase [Lactobacillus brevis ATCC 367]</fullName>
    </submittedName>
</protein>
<name>A0A660E296_9LACO</name>
<dbReference type="InterPro" id="IPR036291">
    <property type="entry name" value="NAD(P)-bd_dom_sf"/>
</dbReference>
<dbReference type="PANTHER" id="PTHR48106:SF18">
    <property type="entry name" value="QUINONE OXIDOREDUCTASE PIG3"/>
    <property type="match status" value="1"/>
</dbReference>
<evidence type="ECO:0000313" key="4">
    <source>
        <dbReference type="EMBL" id="VDG28730.1"/>
    </source>
</evidence>
<evidence type="ECO:0000259" key="3">
    <source>
        <dbReference type="SMART" id="SM00829"/>
    </source>
</evidence>
<dbReference type="GO" id="GO:0070402">
    <property type="term" value="F:NADPH binding"/>
    <property type="evidence" value="ECO:0007669"/>
    <property type="project" value="TreeGrafter"/>
</dbReference>
<dbReference type="SUPFAM" id="SSF51735">
    <property type="entry name" value="NAD(P)-binding Rossmann-fold domains"/>
    <property type="match status" value="1"/>
</dbReference>
<dbReference type="OrthoDB" id="9792162at2"/>
<dbReference type="PANTHER" id="PTHR48106">
    <property type="entry name" value="QUINONE OXIDOREDUCTASE PIG3-RELATED"/>
    <property type="match status" value="1"/>
</dbReference>
<dbReference type="Proteomes" id="UP000289996">
    <property type="component" value="Unassembled WGS sequence"/>
</dbReference>
<dbReference type="CDD" id="cd08243">
    <property type="entry name" value="quinone_oxidoreductase_like_1"/>
    <property type="match status" value="1"/>
</dbReference>
<evidence type="ECO:0000313" key="5">
    <source>
        <dbReference type="Proteomes" id="UP000289996"/>
    </source>
</evidence>
<dbReference type="Pfam" id="PF08240">
    <property type="entry name" value="ADH_N"/>
    <property type="match status" value="1"/>
</dbReference>